<dbReference type="EMBL" id="PPDB01000001">
    <property type="protein sequence ID" value="PQL21035.1"/>
    <property type="molecule type" value="Genomic_DNA"/>
</dbReference>
<keyword evidence="4" id="KW-1185">Reference proteome</keyword>
<feature type="domain" description="Terminase large subunit-like endonuclease" evidence="2">
    <location>
        <begin position="268"/>
        <end position="564"/>
    </location>
</feature>
<dbReference type="RefSeq" id="WP_105090469.1">
    <property type="nucleotide sequence ID" value="NZ_PPDB01000001.1"/>
</dbReference>
<dbReference type="InterPro" id="IPR046461">
    <property type="entry name" value="TerL_ATPase"/>
</dbReference>
<comment type="caution">
    <text evidence="3">The sequence shown here is derived from an EMBL/GenBank/DDBJ whole genome shotgun (WGS) entry which is preliminary data.</text>
</comment>
<sequence>MTIKEELIQYAKDCINDTKHCCQKHRWACERFLRDISREGTDEFPYIFDDAKAERFYKWASLHKHTKGVLVNTPIIFTPIQRFIFGNIYGWIHKDTGYRRFTKAYWQVGRKNAKSQSLGLVGDYELMALGEDNSEVYIGATKTLQAKIIYNEVLAMLKKSSALFKGKWKEAYSTIVHIKSNSIMRALSKDDGKTGDGLNPQCGLIDEYHAHPTDEILEVIKTGMIARRQPLLFIITTAGNNLGGPCYRIEYPLVSKILNPDIEFDIPDYFCMVNELDRDEEGNLIDDINDEECWIKANPIAATYEVGLKNIRSNYMSAIESPEKMVSFMTKNMNIWVKQSAQSYIDMAKWKARGRLNEDFENDLGISLYGYDAYVGIDVSKTIDLTAAGIVIPVDINNSKKFITLAHGFIPEETVQTKERTDKIPYRLWSERGWLTITPGEIVDYRFMTKWIEETLNKYGLNIKDVCYDPYNATHYTQELESNKGWGIVEIRQGIITLSEPTKSFRAETYQGNILHPTNDLLDWAISNAVTKVDAQENIMLDKAKSTERIDPIAAIINAYTRAKVAADDDLSAYIMSDEFSL</sequence>
<accession>A0A2S7ZCT1</accession>
<dbReference type="InterPro" id="IPR046462">
    <property type="entry name" value="TerL_nuclease"/>
</dbReference>
<dbReference type="GO" id="GO:0004519">
    <property type="term" value="F:endonuclease activity"/>
    <property type="evidence" value="ECO:0007669"/>
    <property type="project" value="InterPro"/>
</dbReference>
<dbReference type="AlphaFoldDB" id="A0A2S7ZCT1"/>
<name>A0A2S7ZCT1_9FIRM</name>
<dbReference type="Pfam" id="PF20441">
    <property type="entry name" value="TerL_nuclease"/>
    <property type="match status" value="1"/>
</dbReference>
<proteinExistence type="predicted"/>
<evidence type="ECO:0000313" key="3">
    <source>
        <dbReference type="EMBL" id="PQL21035.1"/>
    </source>
</evidence>
<dbReference type="PANTHER" id="PTHR41287:SF1">
    <property type="entry name" value="PROTEIN YMFN"/>
    <property type="match status" value="1"/>
</dbReference>
<protein>
    <submittedName>
        <fullName evidence="3">Terminase large subunit</fullName>
    </submittedName>
</protein>
<dbReference type="STRING" id="1298594.GCA_001312465_01269"/>
<gene>
    <name evidence="3" type="ORF">VEHSUH05_01030</name>
</gene>
<dbReference type="OrthoDB" id="9760250at2"/>
<dbReference type="PANTHER" id="PTHR41287">
    <property type="match status" value="1"/>
</dbReference>
<dbReference type="Proteomes" id="UP000237916">
    <property type="component" value="Unassembled WGS sequence"/>
</dbReference>
<dbReference type="InterPro" id="IPR027417">
    <property type="entry name" value="P-loop_NTPase"/>
</dbReference>
<evidence type="ECO:0000313" key="4">
    <source>
        <dbReference type="Proteomes" id="UP000237916"/>
    </source>
</evidence>
<evidence type="ECO:0000259" key="1">
    <source>
        <dbReference type="Pfam" id="PF03354"/>
    </source>
</evidence>
<reference evidence="3 4" key="1">
    <citation type="submission" date="2018-01" db="EMBL/GenBank/DDBJ databases">
        <title>Draft genome sequences of clinical isolates and type strains of oral Veillonella including Veillonella infantum sp., nov.</title>
        <authorList>
            <person name="Mashima I."/>
            <person name="Liao Y.-C."/>
            <person name="Sabharwal A."/>
            <person name="Haase E.M."/>
            <person name="Nakazawa F."/>
            <person name="Scannapieco F.A."/>
        </authorList>
    </citation>
    <scope>NUCLEOTIDE SEQUENCE [LARGE SCALE GENOMIC DNA]</scope>
    <source>
        <strain evidence="3 4">JCM 15641</strain>
    </source>
</reference>
<dbReference type="InterPro" id="IPR005021">
    <property type="entry name" value="Terminase_largesu-like"/>
</dbReference>
<dbReference type="Pfam" id="PF03354">
    <property type="entry name" value="TerL_ATPase"/>
    <property type="match status" value="1"/>
</dbReference>
<feature type="domain" description="Terminase large subunit-like ATPase" evidence="1">
    <location>
        <begin position="79"/>
        <end position="248"/>
    </location>
</feature>
<evidence type="ECO:0000259" key="2">
    <source>
        <dbReference type="Pfam" id="PF20441"/>
    </source>
</evidence>
<organism evidence="3 4">
    <name type="scientific">Veillonella denticariosi JCM 15641</name>
    <dbReference type="NCBI Taxonomy" id="1298594"/>
    <lineage>
        <taxon>Bacteria</taxon>
        <taxon>Bacillati</taxon>
        <taxon>Bacillota</taxon>
        <taxon>Negativicutes</taxon>
        <taxon>Veillonellales</taxon>
        <taxon>Veillonellaceae</taxon>
        <taxon>Veillonella</taxon>
    </lineage>
</organism>
<dbReference type="Gene3D" id="3.40.50.300">
    <property type="entry name" value="P-loop containing nucleotide triphosphate hydrolases"/>
    <property type="match status" value="1"/>
</dbReference>